<dbReference type="InterPro" id="IPR006214">
    <property type="entry name" value="Bax_inhibitor_1-related"/>
</dbReference>
<feature type="transmembrane region" description="Helical" evidence="6">
    <location>
        <begin position="113"/>
        <end position="133"/>
    </location>
</feature>
<accession>A0A388LDU6</accession>
<dbReference type="CDD" id="cd10430">
    <property type="entry name" value="BI-1"/>
    <property type="match status" value="1"/>
</dbReference>
<comment type="subcellular location">
    <subcellularLocation>
        <location evidence="1">Membrane</location>
        <topology evidence="1">Multi-pass membrane protein</topology>
    </subcellularLocation>
</comment>
<feature type="transmembrane region" description="Helical" evidence="6">
    <location>
        <begin position="208"/>
        <end position="227"/>
    </location>
</feature>
<dbReference type="OrthoDB" id="1277691at2759"/>
<evidence type="ECO:0008006" key="9">
    <source>
        <dbReference type="Google" id="ProtNLM"/>
    </source>
</evidence>
<evidence type="ECO:0000256" key="3">
    <source>
        <dbReference type="ARBA" id="ARBA00022692"/>
    </source>
</evidence>
<keyword evidence="5 6" id="KW-0472">Membrane</keyword>
<dbReference type="PANTHER" id="PTHR23291">
    <property type="entry name" value="BAX INHIBITOR-RELATED"/>
    <property type="match status" value="1"/>
</dbReference>
<evidence type="ECO:0000256" key="4">
    <source>
        <dbReference type="ARBA" id="ARBA00022989"/>
    </source>
</evidence>
<feature type="transmembrane region" description="Helical" evidence="6">
    <location>
        <begin position="34"/>
        <end position="51"/>
    </location>
</feature>
<reference evidence="7 8" key="1">
    <citation type="journal article" date="2018" name="Cell">
        <title>The Chara Genome: Secondary Complexity and Implications for Plant Terrestrialization.</title>
        <authorList>
            <person name="Nishiyama T."/>
            <person name="Sakayama H."/>
            <person name="Vries J.D."/>
            <person name="Buschmann H."/>
            <person name="Saint-Marcoux D."/>
            <person name="Ullrich K.K."/>
            <person name="Haas F.B."/>
            <person name="Vanderstraeten L."/>
            <person name="Becker D."/>
            <person name="Lang D."/>
            <person name="Vosolsobe S."/>
            <person name="Rombauts S."/>
            <person name="Wilhelmsson P.K.I."/>
            <person name="Janitza P."/>
            <person name="Kern R."/>
            <person name="Heyl A."/>
            <person name="Rumpler F."/>
            <person name="Villalobos L.I.A.C."/>
            <person name="Clay J.M."/>
            <person name="Skokan R."/>
            <person name="Toyoda A."/>
            <person name="Suzuki Y."/>
            <person name="Kagoshima H."/>
            <person name="Schijlen E."/>
            <person name="Tajeshwar N."/>
            <person name="Catarino B."/>
            <person name="Hetherington A.J."/>
            <person name="Saltykova A."/>
            <person name="Bonnot C."/>
            <person name="Breuninger H."/>
            <person name="Symeonidi A."/>
            <person name="Radhakrishnan G.V."/>
            <person name="Van Nieuwerburgh F."/>
            <person name="Deforce D."/>
            <person name="Chang C."/>
            <person name="Karol K.G."/>
            <person name="Hedrich R."/>
            <person name="Ulvskov P."/>
            <person name="Glockner G."/>
            <person name="Delwiche C.F."/>
            <person name="Petrasek J."/>
            <person name="Van de Peer Y."/>
            <person name="Friml J."/>
            <person name="Beilby M."/>
            <person name="Dolan L."/>
            <person name="Kohara Y."/>
            <person name="Sugano S."/>
            <person name="Fujiyama A."/>
            <person name="Delaux P.-M."/>
            <person name="Quint M."/>
            <person name="TheiBen G."/>
            <person name="Hagemann M."/>
            <person name="Harholt J."/>
            <person name="Dunand C."/>
            <person name="Zachgo S."/>
            <person name="Langdale J."/>
            <person name="Maumus F."/>
            <person name="Straeten D.V.D."/>
            <person name="Gould S.B."/>
            <person name="Rensing S.A."/>
        </authorList>
    </citation>
    <scope>NUCLEOTIDE SEQUENCE [LARGE SCALE GENOMIC DNA]</scope>
    <source>
        <strain evidence="7 8">S276</strain>
    </source>
</reference>
<evidence type="ECO:0000313" key="7">
    <source>
        <dbReference type="EMBL" id="GBG80382.1"/>
    </source>
</evidence>
<feature type="transmembrane region" description="Helical" evidence="6">
    <location>
        <begin position="87"/>
        <end position="107"/>
    </location>
</feature>
<feature type="transmembrane region" description="Helical" evidence="6">
    <location>
        <begin position="169"/>
        <end position="188"/>
    </location>
</feature>
<keyword evidence="8" id="KW-1185">Reference proteome</keyword>
<evidence type="ECO:0000256" key="5">
    <source>
        <dbReference type="ARBA" id="ARBA00023136"/>
    </source>
</evidence>
<dbReference type="Proteomes" id="UP000265515">
    <property type="component" value="Unassembled WGS sequence"/>
</dbReference>
<dbReference type="AlphaFoldDB" id="A0A388LDU6"/>
<evidence type="ECO:0000256" key="6">
    <source>
        <dbReference type="RuleBase" id="RU004379"/>
    </source>
</evidence>
<dbReference type="Gramene" id="GBG80382">
    <property type="protein sequence ID" value="GBG80382"/>
    <property type="gene ID" value="CBR_g30750"/>
</dbReference>
<comment type="caution">
    <text evidence="7">The sequence shown here is derived from an EMBL/GenBank/DDBJ whole genome shotgun (WGS) entry which is preliminary data.</text>
</comment>
<evidence type="ECO:0000256" key="1">
    <source>
        <dbReference type="ARBA" id="ARBA00004141"/>
    </source>
</evidence>
<dbReference type="PANTHER" id="PTHR23291:SF32">
    <property type="entry name" value="BAX INHIBITOR 1"/>
    <property type="match status" value="1"/>
</dbReference>
<dbReference type="OMA" id="SRDFIMH"/>
<sequence length="244" mass="26912">MATFSGTRLESINYAALFQFNHLSPKIQGHLRRVYQTLALVVLFAAAGAYAHILYGLGGLSTHLGFIGCTIALALTPREEEGKRWSILMGCGFLQGCSLGELVEYVLHVDPSIVGVAFAGALAVFVCFSASAAMASRRSFLYLGGVLSSALSMMFTMTLAGWLFGASRFVFNLEVYVGLLIFCGFILFDTQLIIEKAAGGDTDYITHALDLFVDFVAIFVRLLIVLLQKNEDKERRERRRKDRR</sequence>
<evidence type="ECO:0000313" key="8">
    <source>
        <dbReference type="Proteomes" id="UP000265515"/>
    </source>
</evidence>
<gene>
    <name evidence="7" type="ORF">CBR_g30750</name>
</gene>
<organism evidence="7 8">
    <name type="scientific">Chara braunii</name>
    <name type="common">Braun's stonewort</name>
    <dbReference type="NCBI Taxonomy" id="69332"/>
    <lineage>
        <taxon>Eukaryota</taxon>
        <taxon>Viridiplantae</taxon>
        <taxon>Streptophyta</taxon>
        <taxon>Charophyceae</taxon>
        <taxon>Charales</taxon>
        <taxon>Characeae</taxon>
        <taxon>Chara</taxon>
    </lineage>
</organism>
<dbReference type="EMBL" id="BFEA01000344">
    <property type="protein sequence ID" value="GBG80382.1"/>
    <property type="molecule type" value="Genomic_DNA"/>
</dbReference>
<keyword evidence="3 6" id="KW-0812">Transmembrane</keyword>
<proteinExistence type="inferred from homology"/>
<evidence type="ECO:0000256" key="2">
    <source>
        <dbReference type="ARBA" id="ARBA00010350"/>
    </source>
</evidence>
<comment type="similarity">
    <text evidence="2 6">Belongs to the BI1 family.</text>
</comment>
<protein>
    <recommendedName>
        <fullName evidence="9">Bax inhibitor 1</fullName>
    </recommendedName>
</protein>
<dbReference type="Pfam" id="PF01027">
    <property type="entry name" value="Bax1-I"/>
    <property type="match status" value="1"/>
</dbReference>
<name>A0A388LDU6_CHABU</name>
<dbReference type="STRING" id="69332.A0A388LDU6"/>
<keyword evidence="4 6" id="KW-1133">Transmembrane helix</keyword>
<dbReference type="GO" id="GO:0016020">
    <property type="term" value="C:membrane"/>
    <property type="evidence" value="ECO:0007669"/>
    <property type="project" value="UniProtKB-SubCell"/>
</dbReference>
<feature type="transmembrane region" description="Helical" evidence="6">
    <location>
        <begin position="140"/>
        <end position="163"/>
    </location>
</feature>